<evidence type="ECO:0000256" key="6">
    <source>
        <dbReference type="ARBA" id="ARBA00023163"/>
    </source>
</evidence>
<dbReference type="Gene3D" id="1.10.8.60">
    <property type="match status" value="1"/>
</dbReference>
<dbReference type="InterPro" id="IPR000014">
    <property type="entry name" value="PAS"/>
</dbReference>
<evidence type="ECO:0000313" key="11">
    <source>
        <dbReference type="Proteomes" id="UP000606935"/>
    </source>
</evidence>
<dbReference type="Gene3D" id="3.40.50.300">
    <property type="entry name" value="P-loop containing nucleotide triphosphate hydrolases"/>
    <property type="match status" value="1"/>
</dbReference>
<dbReference type="PROSITE" id="PS50112">
    <property type="entry name" value="PAS"/>
    <property type="match status" value="1"/>
</dbReference>
<dbReference type="InterPro" id="IPR009057">
    <property type="entry name" value="Homeodomain-like_sf"/>
</dbReference>
<dbReference type="SUPFAM" id="SSF52540">
    <property type="entry name" value="P-loop containing nucleoside triphosphate hydrolases"/>
    <property type="match status" value="1"/>
</dbReference>
<sequence length="458" mass="50895">MTRFDVDALQPVLDALQDGVYITNGEGLTLTINQAYERITGLQRHKIVGKHMSELVQQGYISKSASLEVIRERQPVTLVQTIMGDRKILVSGNPMFDDQGRIELVVTNVRDVTELLRAKHAEEQLEQLLSRFEQYANELPETGQQNGLLVGKKTQECYALAKRIAPTQVKILIQGETGTGKTQLARYIHQQSDRADNPFIALNCAAMPEGLIEAELFGYVPGAFTGASTKGKAGLLEVANGGTLFLDEIGDLPLALQAKLLKVIEDNKYLPIGGTKLKSTNIRMITATHHDLAAATQQGRFREDLFYRISVMPLTLPPLRHRQEEILPLFNHYLAQFCEQYQCSRQLSPEATELLMQYEWPGNIRELINLAERLAISTRAEEIQVQDLPAELRFLNVSPNEHVGGGLKDQVAALEHRLIESALAQYGTTRAAAAALGINQSTLVKKRQAFQMTNKASS</sequence>
<gene>
    <name evidence="10" type="ORF">GCM10010982_06700</name>
</gene>
<evidence type="ECO:0000256" key="5">
    <source>
        <dbReference type="ARBA" id="ARBA00023125"/>
    </source>
</evidence>
<dbReference type="Pfam" id="PF18024">
    <property type="entry name" value="HTH_50"/>
    <property type="match status" value="1"/>
</dbReference>
<dbReference type="Pfam" id="PF00989">
    <property type="entry name" value="PAS"/>
    <property type="match status" value="1"/>
</dbReference>
<dbReference type="InterPro" id="IPR035965">
    <property type="entry name" value="PAS-like_dom_sf"/>
</dbReference>
<dbReference type="InterPro" id="IPR003593">
    <property type="entry name" value="AAA+_ATPase"/>
</dbReference>
<dbReference type="GO" id="GO:0003677">
    <property type="term" value="F:DNA binding"/>
    <property type="evidence" value="ECO:0007669"/>
    <property type="project" value="UniProtKB-KW"/>
</dbReference>
<dbReference type="GO" id="GO:0006355">
    <property type="term" value="P:regulation of DNA-templated transcription"/>
    <property type="evidence" value="ECO:0007669"/>
    <property type="project" value="InterPro"/>
</dbReference>
<name>A0A918DI20_9ALTE</name>
<reference evidence="10" key="2">
    <citation type="submission" date="2020-09" db="EMBL/GenBank/DDBJ databases">
        <authorList>
            <person name="Sun Q."/>
            <person name="Zhou Y."/>
        </authorList>
    </citation>
    <scope>NUCLEOTIDE SEQUENCE</scope>
    <source>
        <strain evidence="10">CGMCC 1.7086</strain>
    </source>
</reference>
<keyword evidence="3" id="KW-0067">ATP-binding</keyword>
<proteinExistence type="predicted"/>
<dbReference type="RefSeq" id="WP_188690274.1">
    <property type="nucleotide sequence ID" value="NZ_BMLS01000001.1"/>
</dbReference>
<dbReference type="CDD" id="cd00009">
    <property type="entry name" value="AAA"/>
    <property type="match status" value="1"/>
</dbReference>
<evidence type="ECO:0000259" key="9">
    <source>
        <dbReference type="PROSITE" id="PS50112"/>
    </source>
</evidence>
<keyword evidence="1" id="KW-0547">Nucleotide-binding</keyword>
<dbReference type="PROSITE" id="PS00676">
    <property type="entry name" value="SIGMA54_INTERACT_2"/>
    <property type="match status" value="1"/>
</dbReference>
<dbReference type="AlphaFoldDB" id="A0A918DI20"/>
<dbReference type="InterPro" id="IPR025943">
    <property type="entry name" value="Sigma_54_int_dom_ATP-bd_2"/>
</dbReference>
<dbReference type="Gene3D" id="3.30.450.20">
    <property type="entry name" value="PAS domain"/>
    <property type="match status" value="1"/>
</dbReference>
<dbReference type="InterPro" id="IPR058031">
    <property type="entry name" value="AAA_lid_NorR"/>
</dbReference>
<reference evidence="10" key="1">
    <citation type="journal article" date="2014" name="Int. J. Syst. Evol. Microbiol.">
        <title>Complete genome sequence of Corynebacterium casei LMG S-19264T (=DSM 44701T), isolated from a smear-ripened cheese.</title>
        <authorList>
            <consortium name="US DOE Joint Genome Institute (JGI-PGF)"/>
            <person name="Walter F."/>
            <person name="Albersmeier A."/>
            <person name="Kalinowski J."/>
            <person name="Ruckert C."/>
        </authorList>
    </citation>
    <scope>NUCLEOTIDE SEQUENCE</scope>
    <source>
        <strain evidence="10">CGMCC 1.7086</strain>
    </source>
</reference>
<dbReference type="EMBL" id="BMLS01000001">
    <property type="protein sequence ID" value="GGO65275.1"/>
    <property type="molecule type" value="Genomic_DNA"/>
</dbReference>
<protein>
    <recommendedName>
        <fullName evidence="7">HTH-type transcriptional regulatory protein TyrR</fullName>
    </recommendedName>
</protein>
<evidence type="ECO:0000313" key="10">
    <source>
        <dbReference type="EMBL" id="GGO65275.1"/>
    </source>
</evidence>
<feature type="domain" description="PAS" evidence="9">
    <location>
        <begin position="5"/>
        <end position="57"/>
    </location>
</feature>
<comment type="caution">
    <text evidence="10">The sequence shown here is derived from an EMBL/GenBank/DDBJ whole genome shotgun (WGS) entry which is preliminary data.</text>
</comment>
<dbReference type="Gene3D" id="1.10.10.60">
    <property type="entry name" value="Homeodomain-like"/>
    <property type="match status" value="1"/>
</dbReference>
<evidence type="ECO:0000259" key="8">
    <source>
        <dbReference type="PROSITE" id="PS50045"/>
    </source>
</evidence>
<dbReference type="InterPro" id="IPR013767">
    <property type="entry name" value="PAS_fold"/>
</dbReference>
<dbReference type="NCBIfam" id="TIGR00229">
    <property type="entry name" value="sensory_box"/>
    <property type="match status" value="1"/>
</dbReference>
<dbReference type="PROSITE" id="PS00688">
    <property type="entry name" value="SIGMA54_INTERACT_3"/>
    <property type="match status" value="1"/>
</dbReference>
<evidence type="ECO:0000256" key="1">
    <source>
        <dbReference type="ARBA" id="ARBA00022741"/>
    </source>
</evidence>
<evidence type="ECO:0000256" key="7">
    <source>
        <dbReference type="ARBA" id="ARBA00029500"/>
    </source>
</evidence>
<dbReference type="InterPro" id="IPR030828">
    <property type="entry name" value="HTH_TyrR"/>
</dbReference>
<keyword evidence="11" id="KW-1185">Reference proteome</keyword>
<dbReference type="Pfam" id="PF25601">
    <property type="entry name" value="AAA_lid_14"/>
    <property type="match status" value="1"/>
</dbReference>
<dbReference type="InterPro" id="IPR027417">
    <property type="entry name" value="P-loop_NTPase"/>
</dbReference>
<dbReference type="FunFam" id="3.40.50.300:FF:000006">
    <property type="entry name" value="DNA-binding transcriptional regulator NtrC"/>
    <property type="match status" value="1"/>
</dbReference>
<feature type="domain" description="Sigma-54 factor interaction" evidence="8">
    <location>
        <begin position="155"/>
        <end position="376"/>
    </location>
</feature>
<dbReference type="Pfam" id="PF00158">
    <property type="entry name" value="Sigma54_activat"/>
    <property type="match status" value="1"/>
</dbReference>
<dbReference type="PANTHER" id="PTHR32071:SF81">
    <property type="entry name" value="PROPIONATE CATABOLISM OPERON REGULATORY PROTEIN"/>
    <property type="match status" value="1"/>
</dbReference>
<dbReference type="Proteomes" id="UP000606935">
    <property type="component" value="Unassembled WGS sequence"/>
</dbReference>
<dbReference type="SUPFAM" id="SSF55785">
    <property type="entry name" value="PYP-like sensor domain (PAS domain)"/>
    <property type="match status" value="1"/>
</dbReference>
<keyword evidence="2" id="KW-0058">Aromatic hydrocarbons catabolism</keyword>
<dbReference type="PROSITE" id="PS00675">
    <property type="entry name" value="SIGMA54_INTERACT_1"/>
    <property type="match status" value="1"/>
</dbReference>
<dbReference type="SUPFAM" id="SSF46689">
    <property type="entry name" value="Homeodomain-like"/>
    <property type="match status" value="1"/>
</dbReference>
<dbReference type="InterPro" id="IPR002078">
    <property type="entry name" value="Sigma_54_int"/>
</dbReference>
<dbReference type="PROSITE" id="PS50045">
    <property type="entry name" value="SIGMA54_INTERACT_4"/>
    <property type="match status" value="1"/>
</dbReference>
<keyword evidence="4" id="KW-0805">Transcription regulation</keyword>
<organism evidence="10 11">
    <name type="scientific">Bowmanella pacifica</name>
    <dbReference type="NCBI Taxonomy" id="502051"/>
    <lineage>
        <taxon>Bacteria</taxon>
        <taxon>Pseudomonadati</taxon>
        <taxon>Pseudomonadota</taxon>
        <taxon>Gammaproteobacteria</taxon>
        <taxon>Alteromonadales</taxon>
        <taxon>Alteromonadaceae</taxon>
        <taxon>Bowmanella</taxon>
    </lineage>
</organism>
<keyword evidence="5" id="KW-0238">DNA-binding</keyword>
<keyword evidence="6" id="KW-0804">Transcription</keyword>
<accession>A0A918DI20</accession>
<dbReference type="CDD" id="cd00130">
    <property type="entry name" value="PAS"/>
    <property type="match status" value="1"/>
</dbReference>
<dbReference type="PANTHER" id="PTHR32071">
    <property type="entry name" value="TRANSCRIPTIONAL REGULATORY PROTEIN"/>
    <property type="match status" value="1"/>
</dbReference>
<dbReference type="InterPro" id="IPR025662">
    <property type="entry name" value="Sigma_54_int_dom_ATP-bd_1"/>
</dbReference>
<evidence type="ECO:0000256" key="2">
    <source>
        <dbReference type="ARBA" id="ARBA00022797"/>
    </source>
</evidence>
<dbReference type="GO" id="GO:0005524">
    <property type="term" value="F:ATP binding"/>
    <property type="evidence" value="ECO:0007669"/>
    <property type="project" value="UniProtKB-KW"/>
</dbReference>
<dbReference type="SMART" id="SM00382">
    <property type="entry name" value="AAA"/>
    <property type="match status" value="1"/>
</dbReference>
<dbReference type="SMART" id="SM00091">
    <property type="entry name" value="PAS"/>
    <property type="match status" value="1"/>
</dbReference>
<dbReference type="InterPro" id="IPR025944">
    <property type="entry name" value="Sigma_54_int_dom_CS"/>
</dbReference>
<evidence type="ECO:0000256" key="3">
    <source>
        <dbReference type="ARBA" id="ARBA00022840"/>
    </source>
</evidence>
<evidence type="ECO:0000256" key="4">
    <source>
        <dbReference type="ARBA" id="ARBA00023015"/>
    </source>
</evidence>